<dbReference type="PANTHER" id="PTHR47480:SF1">
    <property type="entry name" value="EG45-LIKE DOMAIN CONTAINING PROTEIN 1"/>
    <property type="match status" value="1"/>
</dbReference>
<dbReference type="InterPro" id="IPR036908">
    <property type="entry name" value="RlpA-like_sf"/>
</dbReference>
<proteinExistence type="predicted"/>
<evidence type="ECO:0000256" key="1">
    <source>
        <dbReference type="SAM" id="SignalP"/>
    </source>
</evidence>
<keyword evidence="1" id="KW-0732">Signal</keyword>
<dbReference type="PROSITE" id="PS50842">
    <property type="entry name" value="EXPANSIN_EG45"/>
    <property type="match status" value="1"/>
</dbReference>
<feature type="signal peptide" evidence="1">
    <location>
        <begin position="1"/>
        <end position="20"/>
    </location>
</feature>
<dbReference type="InterPro" id="IPR007112">
    <property type="entry name" value="Expansin/allergen_DPBB_dom"/>
</dbReference>
<feature type="domain" description="Expansin-like EG45" evidence="2">
    <location>
        <begin position="17"/>
        <end position="129"/>
    </location>
</feature>
<organism evidence="3">
    <name type="scientific">Venturia inaequalis</name>
    <name type="common">Apple scab fungus</name>
    <dbReference type="NCBI Taxonomy" id="5025"/>
    <lineage>
        <taxon>Eukaryota</taxon>
        <taxon>Fungi</taxon>
        <taxon>Dikarya</taxon>
        <taxon>Ascomycota</taxon>
        <taxon>Pezizomycotina</taxon>
        <taxon>Dothideomycetes</taxon>
        <taxon>Pleosporomycetidae</taxon>
        <taxon>Venturiales</taxon>
        <taxon>Venturiaceae</taxon>
        <taxon>Venturia</taxon>
    </lineage>
</organism>
<dbReference type="SUPFAM" id="SSF50685">
    <property type="entry name" value="Barwin-like endoglucanases"/>
    <property type="match status" value="1"/>
</dbReference>
<accession>A0A370JLH7</accession>
<dbReference type="PANTHER" id="PTHR47480">
    <property type="entry name" value="EG45-LIKE DOMAIN CONTAINING PROTEIN"/>
    <property type="match status" value="1"/>
</dbReference>
<reference evidence="3" key="1">
    <citation type="submission" date="2018-12" db="EMBL/GenBank/DDBJ databases">
        <title>Characterisation of an expanded family of plant natriuretic peptide-like proteins in the apple and pear scab pathogens.</title>
        <authorList>
            <person name="Wheeler J."/>
            <person name="Jones D.A."/>
            <person name="Kastner P."/>
            <person name="Taranto A.P."/>
            <person name="Cooke I.R."/>
            <person name="Boshoven J.C."/>
            <person name="Shiller J.B."/>
            <person name="Mesarich C.H."/>
            <person name="Thomma B.P.H.J."/>
            <person name="Deng C.H."/>
            <person name="Bowen J.K."/>
            <person name="Plummer K.M."/>
        </authorList>
    </citation>
    <scope>NUCLEOTIDE SEQUENCE</scope>
    <source>
        <strain evidence="3">MHN120</strain>
    </source>
</reference>
<dbReference type="AlphaFoldDB" id="A0A370JLH7"/>
<gene>
    <name evidence="3" type="primary">PNPL-3</name>
</gene>
<dbReference type="CDD" id="cd22269">
    <property type="entry name" value="DPBB_EG45-like"/>
    <property type="match status" value="1"/>
</dbReference>
<sequence length="129" mass="13454">MKATTTTLLTLSTFAYLGLCDIGLATTYKPPYLPTKCFGGDKGQFPAYNLFGAVGPTLWDGGGACGRKYEVRCITGEGGTGKCKGGSVTIKVVQGRLGDRAPQLSLSVAAAQRIYTGSGTFKAEFVVVN</sequence>
<dbReference type="OrthoDB" id="5230767at2759"/>
<evidence type="ECO:0000313" key="3">
    <source>
        <dbReference type="EMBL" id="QDH43449.1"/>
    </source>
</evidence>
<dbReference type="EMBL" id="MK287869">
    <property type="protein sequence ID" value="QDH43449.1"/>
    <property type="molecule type" value="Genomic_DNA"/>
</dbReference>
<name>A0A370JLH7_VENIN</name>
<feature type="chain" id="PRO_5030068138" evidence="1">
    <location>
        <begin position="21"/>
        <end position="129"/>
    </location>
</feature>
<protein>
    <submittedName>
        <fullName evidence="3">Plant natriuretic peptide-like 3</fullName>
    </submittedName>
</protein>
<evidence type="ECO:0000259" key="2">
    <source>
        <dbReference type="PROSITE" id="PS50842"/>
    </source>
</evidence>
<dbReference type="Gene3D" id="2.40.40.10">
    <property type="entry name" value="RlpA-like domain"/>
    <property type="match status" value="1"/>
</dbReference>